<feature type="domain" description="Proliferating cell nuclear antigen PCNA N-terminal" evidence="8">
    <location>
        <begin position="1"/>
        <end position="125"/>
    </location>
</feature>
<evidence type="ECO:0000256" key="7">
    <source>
        <dbReference type="RuleBase" id="RU003671"/>
    </source>
</evidence>
<dbReference type="GO" id="GO:0006272">
    <property type="term" value="P:leading strand elongation"/>
    <property type="evidence" value="ECO:0007669"/>
    <property type="project" value="TreeGrafter"/>
</dbReference>
<dbReference type="InterPro" id="IPR022648">
    <property type="entry name" value="Pr_cel_nuc_antig_N"/>
</dbReference>
<dbReference type="HAMAP" id="MF_00317">
    <property type="entry name" value="DNApol_clamp_arch"/>
    <property type="match status" value="1"/>
</dbReference>
<dbReference type="PRINTS" id="PR00339">
    <property type="entry name" value="PCNACYCLIN"/>
</dbReference>
<keyword evidence="4 7" id="KW-0238">DNA-binding</keyword>
<dbReference type="Pfam" id="PF00705">
    <property type="entry name" value="PCNA_N"/>
    <property type="match status" value="1"/>
</dbReference>
<dbReference type="GO" id="GO:0006298">
    <property type="term" value="P:mismatch repair"/>
    <property type="evidence" value="ECO:0007669"/>
    <property type="project" value="TreeGrafter"/>
</dbReference>
<comment type="function">
    <text evidence="6">This protein is an auxiliary protein of DNA polymerase delta and is involved in the control of eukaryotic DNA replication by increasing the polymerase's processivity during elongation of the leading strand.</text>
</comment>
<dbReference type="InterPro" id="IPR046938">
    <property type="entry name" value="DNA_clamp_sf"/>
</dbReference>
<gene>
    <name evidence="10" type="primary">PCNA</name>
</gene>
<reference evidence="10" key="1">
    <citation type="submission" date="2009-06" db="EMBL/GenBank/DDBJ databases">
        <title>Lepeophtheirus salmonis ESTs and full-length cDNAs.</title>
        <authorList>
            <person name="Yasuike M."/>
            <person name="von Schalburg K."/>
            <person name="Cooper G."/>
            <person name="Leong J."/>
            <person name="Jones S.R.M."/>
            <person name="Koop B.F."/>
        </authorList>
    </citation>
    <scope>NUCLEOTIDE SEQUENCE</scope>
    <source>
        <strain evidence="10">Pacific form</strain>
        <tissue evidence="10">Whole</tissue>
    </source>
</reference>
<feature type="domain" description="Proliferating cell nuclear antigen PCNA C-terminal" evidence="9">
    <location>
        <begin position="128"/>
        <end position="255"/>
    </location>
</feature>
<dbReference type="AlphaFoldDB" id="C1BUX6"/>
<proteinExistence type="evidence at transcript level"/>
<dbReference type="NCBIfam" id="TIGR00590">
    <property type="entry name" value="pcna"/>
    <property type="match status" value="1"/>
</dbReference>
<dbReference type="PANTHER" id="PTHR11352:SF0">
    <property type="entry name" value="PROLIFERATING CELL NUCLEAR ANTIGEN"/>
    <property type="match status" value="1"/>
</dbReference>
<keyword evidence="3 7" id="KW-0235">DNA replication</keyword>
<evidence type="ECO:0000256" key="3">
    <source>
        <dbReference type="ARBA" id="ARBA00022705"/>
    </source>
</evidence>
<dbReference type="SUPFAM" id="SSF55979">
    <property type="entry name" value="DNA clamp"/>
    <property type="match status" value="2"/>
</dbReference>
<dbReference type="Gene3D" id="3.70.10.10">
    <property type="match status" value="1"/>
</dbReference>
<evidence type="ECO:0000259" key="8">
    <source>
        <dbReference type="Pfam" id="PF00705"/>
    </source>
</evidence>
<dbReference type="GO" id="GO:0042542">
    <property type="term" value="P:response to hydrogen peroxide"/>
    <property type="evidence" value="ECO:0007669"/>
    <property type="project" value="UniProtKB-ARBA"/>
</dbReference>
<sequence length="261" mass="28586">MFEARLVQGNLLKKVLESLKDLLSEATWDAADSGITLQAMDNSHVSLVSVSLRAEGFDKFRCDRQLSLGMNLTSMAKILKCASNNDVITLKAQDMSPDSVSFVFESPNGDRVSDYEMKLMNLDAEHLGIPDTDYAAVVRMPSTEFSRVVKDLSQFGESLLICVTKEGVKFSSAGDIGVGNIKLAQTASVDKEDEAVSVEMQEPVSLTFACNYLNMFTKATCLSPRVTLSMSPDVPLVVEYAIGDIGHIRYYLAPKIEDDDS</sequence>
<dbReference type="PROSITE" id="PS01251">
    <property type="entry name" value="PCNA_1"/>
    <property type="match status" value="1"/>
</dbReference>
<dbReference type="GO" id="GO:0019985">
    <property type="term" value="P:translesion synthesis"/>
    <property type="evidence" value="ECO:0007669"/>
    <property type="project" value="TreeGrafter"/>
</dbReference>
<accession>C1BUX6</accession>
<dbReference type="InterPro" id="IPR022659">
    <property type="entry name" value="Pr_cel_nuc_antig_CS"/>
</dbReference>
<evidence type="ECO:0000313" key="12">
    <source>
        <dbReference type="EMBL" id="CDW38383.1"/>
    </source>
</evidence>
<evidence type="ECO:0000256" key="2">
    <source>
        <dbReference type="ARBA" id="ARBA00010462"/>
    </source>
</evidence>
<dbReference type="InterPro" id="IPR000730">
    <property type="entry name" value="Pr_cel_nuc_antig"/>
</dbReference>
<evidence type="ECO:0000313" key="10">
    <source>
        <dbReference type="EMBL" id="ACO12829.1"/>
    </source>
</evidence>
<dbReference type="GeneID" id="121132555"/>
<comment type="subcellular location">
    <subcellularLocation>
        <location evidence="1 6">Nucleus</location>
    </subcellularLocation>
</comment>
<evidence type="ECO:0000256" key="1">
    <source>
        <dbReference type="ARBA" id="ARBA00004123"/>
    </source>
</evidence>
<dbReference type="EMBL" id="BT121821">
    <property type="protein sequence ID" value="ADD38751.1"/>
    <property type="molecule type" value="mRNA"/>
</dbReference>
<dbReference type="PANTHER" id="PTHR11352">
    <property type="entry name" value="PROLIFERATING CELL NUCLEAR ANTIGEN"/>
    <property type="match status" value="1"/>
</dbReference>
<dbReference type="GO" id="GO:0030337">
    <property type="term" value="F:DNA polymerase processivity factor activity"/>
    <property type="evidence" value="ECO:0007669"/>
    <property type="project" value="InterPro"/>
</dbReference>
<name>C1BUX6_LEPSM</name>
<evidence type="ECO:0000313" key="11">
    <source>
        <dbReference type="EMBL" id="ADD38751.1"/>
    </source>
</evidence>
<dbReference type="EMBL" id="BT078405">
    <property type="protein sequence ID" value="ACO12829.1"/>
    <property type="molecule type" value="mRNA"/>
</dbReference>
<comment type="similarity">
    <text evidence="2 7">Belongs to the PCNA family.</text>
</comment>
<dbReference type="RefSeq" id="XP_040583916.1">
    <property type="nucleotide sequence ID" value="XM_040727982.2"/>
</dbReference>
<organism evidence="10">
    <name type="scientific">Lepeophtheirus salmonis</name>
    <name type="common">Salmon louse</name>
    <name type="synonym">Caligus salmonis</name>
    <dbReference type="NCBI Taxonomy" id="72036"/>
    <lineage>
        <taxon>Eukaryota</taxon>
        <taxon>Metazoa</taxon>
        <taxon>Ecdysozoa</taxon>
        <taxon>Arthropoda</taxon>
        <taxon>Crustacea</taxon>
        <taxon>Multicrustacea</taxon>
        <taxon>Hexanauplia</taxon>
        <taxon>Copepoda</taxon>
        <taxon>Siphonostomatoida</taxon>
        <taxon>Caligidae</taxon>
        <taxon>Lepeophtheirus</taxon>
    </lineage>
</organism>
<dbReference type="FunFam" id="3.70.10.10:FF:000001">
    <property type="entry name" value="Proliferating cell nuclear antigen"/>
    <property type="match status" value="1"/>
</dbReference>
<dbReference type="GO" id="GO:0003677">
    <property type="term" value="F:DNA binding"/>
    <property type="evidence" value="ECO:0007669"/>
    <property type="project" value="UniProtKB-KW"/>
</dbReference>
<evidence type="ECO:0000256" key="5">
    <source>
        <dbReference type="ARBA" id="ARBA00023242"/>
    </source>
</evidence>
<evidence type="ECO:0000259" key="9">
    <source>
        <dbReference type="Pfam" id="PF02747"/>
    </source>
</evidence>
<dbReference type="GO" id="GO:0072702">
    <property type="term" value="P:response to methyl methanesulfonate"/>
    <property type="evidence" value="ECO:0007669"/>
    <property type="project" value="UniProtKB-ARBA"/>
</dbReference>
<evidence type="ECO:0000256" key="6">
    <source>
        <dbReference type="RuleBase" id="RU000641"/>
    </source>
</evidence>
<dbReference type="GO" id="GO:0043626">
    <property type="term" value="C:PCNA complex"/>
    <property type="evidence" value="ECO:0007669"/>
    <property type="project" value="TreeGrafter"/>
</dbReference>
<dbReference type="OrthoDB" id="534348at2759"/>
<evidence type="ECO:0000256" key="4">
    <source>
        <dbReference type="ARBA" id="ARBA00023125"/>
    </source>
</evidence>
<keyword evidence="5 6" id="KW-0539">Nucleus</keyword>
<dbReference type="PROSITE" id="PS00293">
    <property type="entry name" value="PCNA_2"/>
    <property type="match status" value="1"/>
</dbReference>
<dbReference type="Pfam" id="PF02747">
    <property type="entry name" value="PCNA_C"/>
    <property type="match status" value="1"/>
</dbReference>
<dbReference type="InterPro" id="IPR022649">
    <property type="entry name" value="Pr_cel_nuc_antig_C"/>
</dbReference>
<dbReference type="EMBL" id="HACA01021022">
    <property type="protein sequence ID" value="CDW38383.1"/>
    <property type="molecule type" value="Transcribed_RNA"/>
</dbReference>
<reference evidence="12" key="3">
    <citation type="submission" date="2014-05" db="EMBL/GenBank/DDBJ databases">
        <authorList>
            <person name="Chronopoulou M."/>
        </authorList>
    </citation>
    <scope>NUCLEOTIDE SEQUENCE</scope>
    <source>
        <tissue evidence="12">Whole organism</tissue>
    </source>
</reference>
<reference evidence="11" key="2">
    <citation type="submission" date="2010-03" db="EMBL/GenBank/DDBJ databases">
        <title>Atlantic Lepeophtheirus salmonis ESTs and full-length cDNAs.</title>
        <authorList>
            <person name="Yasuike M."/>
            <person name="von Schalburg K."/>
            <person name="Cooper G."/>
            <person name="Leong J."/>
            <person name="Nilsen F."/>
            <person name="Jones S.R.M."/>
            <person name="Koop B.F."/>
        </authorList>
    </citation>
    <scope>NUCLEOTIDE SEQUENCE</scope>
    <source>
        <strain evidence="11">Atlantic form</strain>
        <tissue evidence="11">Mixed tissue</tissue>
    </source>
</reference>
<dbReference type="GO" id="GO:0006275">
    <property type="term" value="P:regulation of DNA replication"/>
    <property type="evidence" value="ECO:0007669"/>
    <property type="project" value="InterPro"/>
</dbReference>
<protein>
    <recommendedName>
        <fullName evidence="6">DNA sliding clamp PCNA</fullName>
    </recommendedName>
</protein>
<dbReference type="CDD" id="cd00577">
    <property type="entry name" value="PCNA"/>
    <property type="match status" value="1"/>
</dbReference>